<dbReference type="InterPro" id="IPR013785">
    <property type="entry name" value="Aldolase_TIM"/>
</dbReference>
<dbReference type="Pfam" id="PF02436">
    <property type="entry name" value="PYC_OADA"/>
    <property type="match status" value="1"/>
</dbReference>
<dbReference type="EMBL" id="CP001997">
    <property type="protein sequence ID" value="ADE56884.1"/>
    <property type="molecule type" value="Genomic_DNA"/>
</dbReference>
<evidence type="ECO:0000313" key="2">
    <source>
        <dbReference type="EMBL" id="ADE56884.1"/>
    </source>
</evidence>
<protein>
    <submittedName>
        <fullName evidence="2">Conserved carboxylase region</fullName>
    </submittedName>
</protein>
<dbReference type="Proteomes" id="UP000002366">
    <property type="component" value="Chromosome"/>
</dbReference>
<dbReference type="eggNOG" id="COG5016">
    <property type="taxonomic scope" value="Bacteria"/>
</dbReference>
<feature type="domain" description="Pyruvate carboxyltransferase" evidence="1">
    <location>
        <begin position="6"/>
        <end position="266"/>
    </location>
</feature>
<dbReference type="PANTHER" id="PTHR43778">
    <property type="entry name" value="PYRUVATE CARBOXYLASE"/>
    <property type="match status" value="1"/>
</dbReference>
<proteinExistence type="predicted"/>
<evidence type="ECO:0000313" key="3">
    <source>
        <dbReference type="Proteomes" id="UP000002366"/>
    </source>
</evidence>
<reference evidence="2 3" key="1">
    <citation type="journal article" date="2010" name="Stand. Genomic Sci.">
        <title>Complete genome sequence of Aminobacterium colombiense type strain (ALA-1).</title>
        <authorList>
            <person name="Chertkov O."/>
            <person name="Sikorski J."/>
            <person name="Brambilla E."/>
            <person name="Lapidus A."/>
            <person name="Copeland A."/>
            <person name="Glavina Del Rio T."/>
            <person name="Nolan M."/>
            <person name="Lucas S."/>
            <person name="Tice H."/>
            <person name="Cheng J.F."/>
            <person name="Han C."/>
            <person name="Detter J.C."/>
            <person name="Bruce D."/>
            <person name="Tapia R."/>
            <person name="Goodwin L."/>
            <person name="Pitluck S."/>
            <person name="Liolios K."/>
            <person name="Ivanova N."/>
            <person name="Mavromatis K."/>
            <person name="Ovchinnikova G."/>
            <person name="Pati A."/>
            <person name="Chen A."/>
            <person name="Palaniappan K."/>
            <person name="Land M."/>
            <person name="Hauser L."/>
            <person name="Chang Y.J."/>
            <person name="Jeffries C.D."/>
            <person name="Spring S."/>
            <person name="Rohde M."/>
            <person name="Goker M."/>
            <person name="Bristow J."/>
            <person name="Eisen J.A."/>
            <person name="Markowitz V."/>
            <person name="Hugenholtz P."/>
            <person name="Kyrpides N.C."/>
            <person name="Klenk H.P."/>
        </authorList>
    </citation>
    <scope>NUCLEOTIDE SEQUENCE [LARGE SCALE GENOMIC DNA]</scope>
    <source>
        <strain evidence="3">DSM 12261 / ALA-1</strain>
    </source>
</reference>
<sequence>MNVPKVRVTETALRDAHQSLMATRMRIEDMLPVAEMMDEIGYHSLEVWGGATFDSCMRFLDEDPWERLRGLRKMFKKTKLQMLLRGQNIVGYRHYADDTVREFVKRAVGNGLDIIRIFDALNDLRNMEVAADQVKKEGAHLQLSISYTLSPVHTLTAFADLSVKMKEMGADSICIKDMAGLLSPVDASKLVKAIKKNTGLPVQVHSHYTSGMASMAYLASIEAGADVVDCAISPFSMGTSQPPTESLVAALAGGPYDTGMKLEKLVPVANHFKQIREKYKDIFVSLTAVDVNVLIYQIPGGMYSNLESQLKEQNAMNRLDEVLQEVPRVRKEMGYPPLVTPTSQLVGTQATLNVLVGERWKIIPKEVRSYLMGYYGKPPAEVDPEIRKKAIGDEMPITCRPGEKIEPEMEEAKKAVEAWALQPEDALSYALFPAVAKDFLMKKYAQKTKRDIGLETLVDGTGYPV</sequence>
<organism evidence="2 3">
    <name type="scientific">Aminobacterium colombiense (strain DSM 12261 / ALA-1)</name>
    <dbReference type="NCBI Taxonomy" id="572547"/>
    <lineage>
        <taxon>Bacteria</taxon>
        <taxon>Thermotogati</taxon>
        <taxon>Synergistota</taxon>
        <taxon>Synergistia</taxon>
        <taxon>Synergistales</taxon>
        <taxon>Aminobacteriaceae</taxon>
        <taxon>Aminobacterium</taxon>
    </lineage>
</organism>
<dbReference type="InterPro" id="IPR000891">
    <property type="entry name" value="PYR_CT"/>
</dbReference>
<dbReference type="HOGENOM" id="CLU_000395_4_2_0"/>
<dbReference type="InterPro" id="IPR003379">
    <property type="entry name" value="Carboxylase_cons_dom"/>
</dbReference>
<dbReference type="CDD" id="cd07937">
    <property type="entry name" value="DRE_TIM_PC_TC_5S"/>
    <property type="match status" value="1"/>
</dbReference>
<dbReference type="InterPro" id="IPR055268">
    <property type="entry name" value="PCB-like"/>
</dbReference>
<dbReference type="STRING" id="572547.Amico_0751"/>
<dbReference type="GO" id="GO:0005737">
    <property type="term" value="C:cytoplasm"/>
    <property type="evidence" value="ECO:0007669"/>
    <property type="project" value="TreeGrafter"/>
</dbReference>
<gene>
    <name evidence="2" type="ordered locus">Amico_0751</name>
</gene>
<dbReference type="PANTHER" id="PTHR43778:SF2">
    <property type="entry name" value="PYRUVATE CARBOXYLASE, MITOCHONDRIAL"/>
    <property type="match status" value="1"/>
</dbReference>
<dbReference type="SUPFAM" id="SSF89000">
    <property type="entry name" value="post-HMGL domain-like"/>
    <property type="match status" value="1"/>
</dbReference>
<dbReference type="GO" id="GO:0004736">
    <property type="term" value="F:pyruvate carboxylase activity"/>
    <property type="evidence" value="ECO:0007669"/>
    <property type="project" value="TreeGrafter"/>
</dbReference>
<dbReference type="SUPFAM" id="SSF51569">
    <property type="entry name" value="Aldolase"/>
    <property type="match status" value="1"/>
</dbReference>
<dbReference type="Gene3D" id="3.20.20.70">
    <property type="entry name" value="Aldolase class I"/>
    <property type="match status" value="1"/>
</dbReference>
<name>D5EEA2_AMICL</name>
<dbReference type="NCBIfam" id="NF006761">
    <property type="entry name" value="PRK09282.1"/>
    <property type="match status" value="1"/>
</dbReference>
<dbReference type="KEGG" id="aco:Amico_0751"/>
<evidence type="ECO:0000259" key="1">
    <source>
        <dbReference type="PROSITE" id="PS50991"/>
    </source>
</evidence>
<accession>D5EEA2</accession>
<dbReference type="PROSITE" id="PS50991">
    <property type="entry name" value="PYR_CT"/>
    <property type="match status" value="1"/>
</dbReference>
<dbReference type="GO" id="GO:0006094">
    <property type="term" value="P:gluconeogenesis"/>
    <property type="evidence" value="ECO:0007669"/>
    <property type="project" value="TreeGrafter"/>
</dbReference>
<dbReference type="Pfam" id="PF00682">
    <property type="entry name" value="HMGL-like"/>
    <property type="match status" value="1"/>
</dbReference>
<dbReference type="AlphaFoldDB" id="D5EEA2"/>
<keyword evidence="3" id="KW-1185">Reference proteome</keyword>